<name>A0A0F9GVL5_9ZZZZ</name>
<dbReference type="AlphaFoldDB" id="A0A0F9GVL5"/>
<organism evidence="1">
    <name type="scientific">marine sediment metagenome</name>
    <dbReference type="NCBI Taxonomy" id="412755"/>
    <lineage>
        <taxon>unclassified sequences</taxon>
        <taxon>metagenomes</taxon>
        <taxon>ecological metagenomes</taxon>
    </lineage>
</organism>
<accession>A0A0F9GVL5</accession>
<evidence type="ECO:0000313" key="1">
    <source>
        <dbReference type="EMBL" id="KKM02789.1"/>
    </source>
</evidence>
<proteinExistence type="predicted"/>
<sequence>MPTLEEQIRALSPAALDIFKQQLPQRLKELSPLDRNTALDQLMQLPELKLGAQPAQPRPQPQAQPQPETPWWQQPLNWLRTAEQAVGTFLGAPFTPAVPGTEGLSWWERERAEYEAWEAPSVGLGFNYPGWLGGGDVTIGVKGALESVPWFATALATAGLGATAALGTRAGISGLTRAAAVGQKVIKPVVAVERTLAYPITKPLQLAGREARKLIVSATPASRFTAPASEVIESVITKDDWQRRVAQMFGRRPIFKSITERIGGRAATVTTAVEDTTAR</sequence>
<reference evidence="1" key="1">
    <citation type="journal article" date="2015" name="Nature">
        <title>Complex archaea that bridge the gap between prokaryotes and eukaryotes.</title>
        <authorList>
            <person name="Spang A."/>
            <person name="Saw J.H."/>
            <person name="Jorgensen S.L."/>
            <person name="Zaremba-Niedzwiedzka K."/>
            <person name="Martijn J."/>
            <person name="Lind A.E."/>
            <person name="van Eijk R."/>
            <person name="Schleper C."/>
            <person name="Guy L."/>
            <person name="Ettema T.J."/>
        </authorList>
    </citation>
    <scope>NUCLEOTIDE SEQUENCE</scope>
</reference>
<gene>
    <name evidence="1" type="ORF">LCGC14_1780950</name>
</gene>
<dbReference type="EMBL" id="LAZR01016839">
    <property type="protein sequence ID" value="KKM02789.1"/>
    <property type="molecule type" value="Genomic_DNA"/>
</dbReference>
<comment type="caution">
    <text evidence="1">The sequence shown here is derived from an EMBL/GenBank/DDBJ whole genome shotgun (WGS) entry which is preliminary data.</text>
</comment>
<feature type="non-terminal residue" evidence="1">
    <location>
        <position position="279"/>
    </location>
</feature>
<protein>
    <submittedName>
        <fullName evidence="1">Uncharacterized protein</fullName>
    </submittedName>
</protein>